<dbReference type="PANTHER" id="PTHR23155:SF1152">
    <property type="entry name" value="AAA+ ATPASE DOMAIN-CONTAINING PROTEIN"/>
    <property type="match status" value="1"/>
</dbReference>
<keyword evidence="9" id="KW-0611">Plant defense</keyword>
<dbReference type="Gene3D" id="3.40.50.300">
    <property type="entry name" value="P-loop containing nucleotide triphosphate hydrolases"/>
    <property type="match status" value="1"/>
</dbReference>
<reference evidence="14 15" key="1">
    <citation type="submission" date="2024-11" db="EMBL/GenBank/DDBJ databases">
        <title>A near-complete genome assembly of Cinchona calisaya.</title>
        <authorList>
            <person name="Lian D.C."/>
            <person name="Zhao X.W."/>
            <person name="Wei L."/>
        </authorList>
    </citation>
    <scope>NUCLEOTIDE SEQUENCE [LARGE SCALE GENOMIC DNA]</scope>
    <source>
        <tissue evidence="14">Nenye</tissue>
    </source>
</reference>
<gene>
    <name evidence="14" type="ORF">ACH5RR_028430</name>
</gene>
<feature type="domain" description="NB-ARC" evidence="11">
    <location>
        <begin position="33"/>
        <end position="109"/>
    </location>
</feature>
<dbReference type="PANTHER" id="PTHR23155">
    <property type="entry name" value="DISEASE RESISTANCE PROTEIN RP"/>
    <property type="match status" value="1"/>
</dbReference>
<keyword evidence="8" id="KW-0547">Nucleotide-binding</keyword>
<dbReference type="InterPro" id="IPR036388">
    <property type="entry name" value="WH-like_DNA-bd_sf"/>
</dbReference>
<dbReference type="FunFam" id="1.10.10.10:FF:000322">
    <property type="entry name" value="Probable disease resistance protein At1g63360"/>
    <property type="match status" value="1"/>
</dbReference>
<keyword evidence="10" id="KW-0067">ATP-binding</keyword>
<dbReference type="Pfam" id="PF23559">
    <property type="entry name" value="WHD_DRP"/>
    <property type="match status" value="1"/>
</dbReference>
<keyword evidence="6" id="KW-0381">Hypersensitive response</keyword>
<comment type="function">
    <text evidence="1">Confers resistance to late blight (Phytophthora infestans) races carrying the avirulence gene Avr1. Resistance proteins guard the plant against pathogens that contain an appropriate avirulence protein via an indirect interaction with this avirulence protein. That triggers a defense system including the hypersensitive response, which restricts the pathogen growth.</text>
</comment>
<keyword evidence="15" id="KW-1185">Reference proteome</keyword>
<feature type="domain" description="Disease resistance R13L4/SHOC-2-like LRR" evidence="13">
    <location>
        <begin position="337"/>
        <end position="618"/>
    </location>
</feature>
<evidence type="ECO:0000256" key="3">
    <source>
        <dbReference type="ARBA" id="ARBA00008894"/>
    </source>
</evidence>
<protein>
    <recommendedName>
        <fullName evidence="16">NB-ARC domain-containing protein</fullName>
    </recommendedName>
</protein>
<evidence type="ECO:0000259" key="11">
    <source>
        <dbReference type="Pfam" id="PF00931"/>
    </source>
</evidence>
<dbReference type="Gene3D" id="3.80.10.10">
    <property type="entry name" value="Ribonuclease Inhibitor"/>
    <property type="match status" value="1"/>
</dbReference>
<dbReference type="GO" id="GO:0005524">
    <property type="term" value="F:ATP binding"/>
    <property type="evidence" value="ECO:0007669"/>
    <property type="project" value="UniProtKB-KW"/>
</dbReference>
<proteinExistence type="inferred from homology"/>
<accession>A0ABD2YQP4</accession>
<dbReference type="PRINTS" id="PR00364">
    <property type="entry name" value="DISEASERSIST"/>
</dbReference>
<feature type="domain" description="Disease resistance protein winged helix" evidence="12">
    <location>
        <begin position="190"/>
        <end position="259"/>
    </location>
</feature>
<dbReference type="InterPro" id="IPR002182">
    <property type="entry name" value="NB-ARC"/>
</dbReference>
<evidence type="ECO:0000256" key="9">
    <source>
        <dbReference type="ARBA" id="ARBA00022821"/>
    </source>
</evidence>
<dbReference type="InterPro" id="IPR058922">
    <property type="entry name" value="WHD_DRP"/>
</dbReference>
<dbReference type="SUPFAM" id="SSF52058">
    <property type="entry name" value="L domain-like"/>
    <property type="match status" value="1"/>
</dbReference>
<dbReference type="Pfam" id="PF00931">
    <property type="entry name" value="NB-ARC"/>
    <property type="match status" value="1"/>
</dbReference>
<dbReference type="GO" id="GO:0009626">
    <property type="term" value="P:plant-type hypersensitive response"/>
    <property type="evidence" value="ECO:0007669"/>
    <property type="project" value="UniProtKB-KW"/>
</dbReference>
<evidence type="ECO:0000313" key="15">
    <source>
        <dbReference type="Proteomes" id="UP001630127"/>
    </source>
</evidence>
<comment type="caution">
    <text evidence="14">The sequence shown here is derived from an EMBL/GenBank/DDBJ whole genome shotgun (WGS) entry which is preliminary data.</text>
</comment>
<keyword evidence="7" id="KW-0677">Repeat</keyword>
<evidence type="ECO:0000313" key="14">
    <source>
        <dbReference type="EMBL" id="KAL3509029.1"/>
    </source>
</evidence>
<sequence>MCYFKFCSRANTLGRVKSSKKMICLRCSIESWKGNKYLIVFDDVWDLGVWNDLKFAFSNDKNGSRILFTSRFSNVASEIEIGREPHNLHSLTDGESWELLQRKVFGKEDCPQAMHELGMEIAKSCKGLPLTLVTIAGVLATVDYDGWQEVAIMFTSSMVYDTDLCKNSLQLSYEHLPHYLKPCLLYFGAFPEDREIETNKLMWLWIAEGFVPNTEPKRLEDVAEDYMMDLVSRNLVMVSKQKSMGGVKTCYIHDLLHEFCKFKAEEENFLQMLQGYDELSVFNVPPNLPRLSICSKQEHFKKSRIYAPNLSSLLFFNQVEEYGWSKMADISFVYCIYKHLRVLDLEPIWLNCKDFPNEINVLVQLRYLAIRGCIEVIPPSVANLSHLETFLVTTHYAVGTVSLPETIWIMKNLRHLHIMGYSPCCFPNCNLENSSKLHNLDTLSILFVSSGKCLEEIVKKIPNIRQLEIKLSEAKESSGYSLESLNQLESLESLIVSSNSFHLQHDIEYCFPSVLKELTLDYLFLPWSKISLIEELPNLEVLKLLGDSFKGTRWDMKGGGFPKLRVLWLERLDIVEWTDTDCDGDCFPCLEKLLLVGATLKLETIPSCLMSIPTLEMIKLETAKDNESLVSLVRRIEEEQRSYGNENLKILIDYYNYN</sequence>
<evidence type="ECO:0000259" key="12">
    <source>
        <dbReference type="Pfam" id="PF23559"/>
    </source>
</evidence>
<evidence type="ECO:0000256" key="7">
    <source>
        <dbReference type="ARBA" id="ARBA00022737"/>
    </source>
</evidence>
<dbReference type="Gene3D" id="1.10.8.430">
    <property type="entry name" value="Helical domain of apoptotic protease-activating factors"/>
    <property type="match status" value="1"/>
</dbReference>
<evidence type="ECO:0000256" key="8">
    <source>
        <dbReference type="ARBA" id="ARBA00022741"/>
    </source>
</evidence>
<evidence type="ECO:0000256" key="1">
    <source>
        <dbReference type="ARBA" id="ARBA00002074"/>
    </source>
</evidence>
<evidence type="ECO:0000256" key="10">
    <source>
        <dbReference type="ARBA" id="ARBA00022840"/>
    </source>
</evidence>
<dbReference type="Pfam" id="PF23598">
    <property type="entry name" value="LRR_14"/>
    <property type="match status" value="1"/>
</dbReference>
<name>A0ABD2YQP4_9GENT</name>
<evidence type="ECO:0000256" key="6">
    <source>
        <dbReference type="ARBA" id="ARBA00022667"/>
    </source>
</evidence>
<dbReference type="InterPro" id="IPR042197">
    <property type="entry name" value="Apaf_helical"/>
</dbReference>
<dbReference type="SUPFAM" id="SSF52540">
    <property type="entry name" value="P-loop containing nucleoside triphosphate hydrolases"/>
    <property type="match status" value="1"/>
</dbReference>
<dbReference type="InterPro" id="IPR027417">
    <property type="entry name" value="P-loop_NTPase"/>
</dbReference>
<evidence type="ECO:0008006" key="16">
    <source>
        <dbReference type="Google" id="ProtNLM"/>
    </source>
</evidence>
<evidence type="ECO:0000259" key="13">
    <source>
        <dbReference type="Pfam" id="PF23598"/>
    </source>
</evidence>
<dbReference type="Proteomes" id="UP001630127">
    <property type="component" value="Unassembled WGS sequence"/>
</dbReference>
<keyword evidence="4" id="KW-0963">Cytoplasm</keyword>
<dbReference type="InterPro" id="IPR044974">
    <property type="entry name" value="Disease_R_plants"/>
</dbReference>
<dbReference type="InterPro" id="IPR055414">
    <property type="entry name" value="LRR_R13L4/SHOC2-like"/>
</dbReference>
<dbReference type="EMBL" id="JBJUIK010000012">
    <property type="protein sequence ID" value="KAL3509029.1"/>
    <property type="molecule type" value="Genomic_DNA"/>
</dbReference>
<dbReference type="Gene3D" id="1.10.10.10">
    <property type="entry name" value="Winged helix-like DNA-binding domain superfamily/Winged helix DNA-binding domain"/>
    <property type="match status" value="1"/>
</dbReference>
<comment type="similarity">
    <text evidence="3">Belongs to the disease resistance NB-LRR family.</text>
</comment>
<comment type="subcellular location">
    <subcellularLocation>
        <location evidence="2">Cytoplasm</location>
    </subcellularLocation>
</comment>
<keyword evidence="5" id="KW-0433">Leucine-rich repeat</keyword>
<organism evidence="14 15">
    <name type="scientific">Cinchona calisaya</name>
    <dbReference type="NCBI Taxonomy" id="153742"/>
    <lineage>
        <taxon>Eukaryota</taxon>
        <taxon>Viridiplantae</taxon>
        <taxon>Streptophyta</taxon>
        <taxon>Embryophyta</taxon>
        <taxon>Tracheophyta</taxon>
        <taxon>Spermatophyta</taxon>
        <taxon>Magnoliopsida</taxon>
        <taxon>eudicotyledons</taxon>
        <taxon>Gunneridae</taxon>
        <taxon>Pentapetalae</taxon>
        <taxon>asterids</taxon>
        <taxon>lamiids</taxon>
        <taxon>Gentianales</taxon>
        <taxon>Rubiaceae</taxon>
        <taxon>Cinchonoideae</taxon>
        <taxon>Cinchoneae</taxon>
        <taxon>Cinchona</taxon>
    </lineage>
</organism>
<dbReference type="GO" id="GO:0005737">
    <property type="term" value="C:cytoplasm"/>
    <property type="evidence" value="ECO:0007669"/>
    <property type="project" value="UniProtKB-SubCell"/>
</dbReference>
<evidence type="ECO:0000256" key="5">
    <source>
        <dbReference type="ARBA" id="ARBA00022614"/>
    </source>
</evidence>
<dbReference type="AlphaFoldDB" id="A0ABD2YQP4"/>
<evidence type="ECO:0000256" key="2">
    <source>
        <dbReference type="ARBA" id="ARBA00004496"/>
    </source>
</evidence>
<dbReference type="InterPro" id="IPR032675">
    <property type="entry name" value="LRR_dom_sf"/>
</dbReference>
<evidence type="ECO:0000256" key="4">
    <source>
        <dbReference type="ARBA" id="ARBA00022490"/>
    </source>
</evidence>